<accession>A0A975IJF0</accession>
<feature type="chain" id="PRO_5037686281" evidence="3">
    <location>
        <begin position="19"/>
        <end position="578"/>
    </location>
</feature>
<dbReference type="Pfam" id="PF25607">
    <property type="entry name" value="DUF7939"/>
    <property type="match status" value="1"/>
</dbReference>
<dbReference type="Proteomes" id="UP000672009">
    <property type="component" value="Chromosome"/>
</dbReference>
<keyword evidence="6" id="KW-1185">Reference proteome</keyword>
<feature type="signal peptide" evidence="3">
    <location>
        <begin position="1"/>
        <end position="18"/>
    </location>
</feature>
<dbReference type="AlphaFoldDB" id="A0A975IJF0"/>
<name>A0A975IJF0_9GAMM</name>
<feature type="domain" description="DUF7939" evidence="4">
    <location>
        <begin position="478"/>
        <end position="560"/>
    </location>
</feature>
<gene>
    <name evidence="5" type="ORF">J9260_08080</name>
</gene>
<evidence type="ECO:0000313" key="5">
    <source>
        <dbReference type="EMBL" id="QTR55025.1"/>
    </source>
</evidence>
<keyword evidence="2" id="KW-1133">Transmembrane helix</keyword>
<sequence length="578" mass="62659">MRFWLLVACWFLPLWVQAATITAEFDRNPVAVGDPVVVRFSAAGVVGGEPDFTPLSKDFEIQGRSQSNSFSMINGVSSVQTVWELTLFPRITGNVPLPPIAFGADQSQPLVLQVLDQPPPNTNAGASAATDIFVELSAEPQQPYVQQQTIITQRLLHLAPLQPQASLTHPSIEAGKGNIQQLGKTRNTTLMRDGRNYQVIERRYALYPQQSGDLVLGRTTFEGSLATGQSQFDPFGVAGQRVRRFSEPFTLQIQTQPAAYTGKYWLPAKSISLNAHWDTPPDKLKAGEPVGLTLAIVADGLAAEQLPKLELKIPAAIKAYTDQPEFRNENNAQGIVGVRQEKWVLVAPYNGDYALPDIQLDWWNSTTGKQETATINAATLRVSGGAAAPAGQVTPPPPQTEAQPATPSPAPSAKPQQVVADSLMPSTWSTNKQIIVALLLLWVVLTTAWLLWQWKHRKSAPVSAKPTNVALPQQRNAKTALQALATACKNNQPQAAHDALVNWIDVGLNLRPALIARLREQANPVLQAEIDALGVALYGRGDSAWRGEGLWQAVKTFQPSAAQTPAKPAGLAELYPQG</sequence>
<evidence type="ECO:0000313" key="6">
    <source>
        <dbReference type="Proteomes" id="UP000672009"/>
    </source>
</evidence>
<organism evidence="5 6">
    <name type="scientific">Thiothrix unzii</name>
    <dbReference type="NCBI Taxonomy" id="111769"/>
    <lineage>
        <taxon>Bacteria</taxon>
        <taxon>Pseudomonadati</taxon>
        <taxon>Pseudomonadota</taxon>
        <taxon>Gammaproteobacteria</taxon>
        <taxon>Thiotrichales</taxon>
        <taxon>Thiotrichaceae</taxon>
        <taxon>Thiothrix</taxon>
    </lineage>
</organism>
<feature type="region of interest" description="Disordered" evidence="1">
    <location>
        <begin position="387"/>
        <end position="418"/>
    </location>
</feature>
<feature type="transmembrane region" description="Helical" evidence="2">
    <location>
        <begin position="434"/>
        <end position="452"/>
    </location>
</feature>
<keyword evidence="2" id="KW-0472">Membrane</keyword>
<dbReference type="KEGG" id="tun:J9260_08080"/>
<protein>
    <submittedName>
        <fullName evidence="5">Protein BatD</fullName>
    </submittedName>
</protein>
<evidence type="ECO:0000259" key="4">
    <source>
        <dbReference type="Pfam" id="PF25607"/>
    </source>
</evidence>
<dbReference type="InterPro" id="IPR057699">
    <property type="entry name" value="DUF7939"/>
</dbReference>
<keyword evidence="3" id="KW-0732">Signal</keyword>
<evidence type="ECO:0000256" key="2">
    <source>
        <dbReference type="SAM" id="Phobius"/>
    </source>
</evidence>
<dbReference type="PANTHER" id="PTHR40940:SF1">
    <property type="entry name" value="PROTEIN BATD"/>
    <property type="match status" value="1"/>
</dbReference>
<keyword evidence="2" id="KW-0812">Transmembrane</keyword>
<evidence type="ECO:0000256" key="1">
    <source>
        <dbReference type="SAM" id="MobiDB-lite"/>
    </source>
</evidence>
<dbReference type="EMBL" id="CP072793">
    <property type="protein sequence ID" value="QTR55025.1"/>
    <property type="molecule type" value="Genomic_DNA"/>
</dbReference>
<dbReference type="Pfam" id="PF13584">
    <property type="entry name" value="BatD"/>
    <property type="match status" value="1"/>
</dbReference>
<evidence type="ECO:0000256" key="3">
    <source>
        <dbReference type="SAM" id="SignalP"/>
    </source>
</evidence>
<reference evidence="5" key="1">
    <citation type="submission" date="2021-04" db="EMBL/GenBank/DDBJ databases">
        <title>Genomics, taxonomy and metabolism of representatives of sulfur bacteria of the genus Thiothrix: Thiothrix fructosivorans QT, Thiothrix unzii A1T and three new species, Thiothrix subterranea sp. nov., Thiothrix litoralis sp. nov. and 'Candidatus Thiothrix anitrata' sp. nov.</title>
        <authorList>
            <person name="Ravin N.V."/>
            <person name="Smolyakov D."/>
            <person name="Rudenko T.S."/>
            <person name="Mardanov A.V."/>
            <person name="Beletsky A.V."/>
            <person name="Markov N.D."/>
            <person name="Fomenkov A.I."/>
            <person name="Roberts R.J."/>
            <person name="Karnachuk O.V."/>
            <person name="Novikov A."/>
            <person name="Grabovich M.Y."/>
        </authorList>
    </citation>
    <scope>NUCLEOTIDE SEQUENCE</scope>
    <source>
        <strain evidence="5">A1</strain>
    </source>
</reference>
<dbReference type="InterPro" id="IPR025738">
    <property type="entry name" value="BatD"/>
</dbReference>
<dbReference type="PANTHER" id="PTHR40940">
    <property type="entry name" value="PROTEIN BATD-RELATED"/>
    <property type="match status" value="1"/>
</dbReference>
<proteinExistence type="predicted"/>